<dbReference type="PIRSF" id="PIRSF005303">
    <property type="entry name" value="Thiam_monoph_kin"/>
    <property type="match status" value="1"/>
</dbReference>
<organism evidence="4 5">
    <name type="scientific">Lentibacillus persicus</name>
    <dbReference type="NCBI Taxonomy" id="640948"/>
    <lineage>
        <taxon>Bacteria</taxon>
        <taxon>Bacillati</taxon>
        <taxon>Bacillota</taxon>
        <taxon>Bacilli</taxon>
        <taxon>Bacillales</taxon>
        <taxon>Bacillaceae</taxon>
        <taxon>Lentibacillus</taxon>
    </lineage>
</organism>
<evidence type="ECO:0000256" key="1">
    <source>
        <dbReference type="HAMAP-Rule" id="MF_02128"/>
    </source>
</evidence>
<dbReference type="InterPro" id="IPR006283">
    <property type="entry name" value="ThiL-like"/>
</dbReference>
<dbReference type="HAMAP" id="MF_02128">
    <property type="entry name" value="TMP_kinase"/>
    <property type="match status" value="1"/>
</dbReference>
<gene>
    <name evidence="1" type="primary">thiL</name>
    <name evidence="4" type="ORF">SAMN05216238_1185</name>
</gene>
<dbReference type="GO" id="GO:0005524">
    <property type="term" value="F:ATP binding"/>
    <property type="evidence" value="ECO:0007669"/>
    <property type="project" value="UniProtKB-UniRule"/>
</dbReference>
<feature type="binding site" evidence="1">
    <location>
        <position position="72"/>
    </location>
    <ligand>
        <name>Mg(2+)</name>
        <dbReference type="ChEBI" id="CHEBI:18420"/>
        <label>2</label>
    </ligand>
</feature>
<dbReference type="GO" id="GO:0009229">
    <property type="term" value="P:thiamine diphosphate biosynthetic process"/>
    <property type="evidence" value="ECO:0007669"/>
    <property type="project" value="UniProtKB-UniRule"/>
</dbReference>
<feature type="binding site" evidence="1">
    <location>
        <position position="211"/>
    </location>
    <ligand>
        <name>ATP</name>
        <dbReference type="ChEBI" id="CHEBI:30616"/>
    </ligand>
</feature>
<reference evidence="5" key="1">
    <citation type="submission" date="2016-10" db="EMBL/GenBank/DDBJ databases">
        <authorList>
            <person name="Varghese N."/>
            <person name="Submissions S."/>
        </authorList>
    </citation>
    <scope>NUCLEOTIDE SEQUENCE [LARGE SCALE GENOMIC DNA]</scope>
    <source>
        <strain evidence="5">DSM 22530</strain>
    </source>
</reference>
<evidence type="ECO:0000259" key="3">
    <source>
        <dbReference type="Pfam" id="PF02769"/>
    </source>
</evidence>
<feature type="binding site" evidence="1">
    <location>
        <position position="102"/>
    </location>
    <ligand>
        <name>ATP</name>
        <dbReference type="ChEBI" id="CHEBI:30616"/>
    </ligand>
</feature>
<dbReference type="Gene3D" id="3.90.650.10">
    <property type="entry name" value="PurM-like C-terminal domain"/>
    <property type="match status" value="1"/>
</dbReference>
<dbReference type="AlphaFoldDB" id="A0A1I2AWL7"/>
<comment type="pathway">
    <text evidence="1">Cofactor biosynthesis; thiamine diphosphate biosynthesis; thiamine diphosphate from thiamine phosphate: step 1/1.</text>
</comment>
<evidence type="ECO:0000313" key="4">
    <source>
        <dbReference type="EMBL" id="SFE47290.1"/>
    </source>
</evidence>
<dbReference type="SUPFAM" id="SSF55326">
    <property type="entry name" value="PurM N-terminal domain-like"/>
    <property type="match status" value="1"/>
</dbReference>
<dbReference type="Gene3D" id="3.30.1330.10">
    <property type="entry name" value="PurM-like, N-terminal domain"/>
    <property type="match status" value="1"/>
</dbReference>
<comment type="caution">
    <text evidence="1">Lacks conserved residue(s) required for the propagation of feature annotation.</text>
</comment>
<evidence type="ECO:0000259" key="2">
    <source>
        <dbReference type="Pfam" id="PF00586"/>
    </source>
</evidence>
<feature type="domain" description="PurM-like C-terminal" evidence="3">
    <location>
        <begin position="151"/>
        <end position="299"/>
    </location>
</feature>
<feature type="binding site" evidence="1">
    <location>
        <position position="209"/>
    </location>
    <ligand>
        <name>Mg(2+)</name>
        <dbReference type="ChEBI" id="CHEBI:18420"/>
        <label>3</label>
    </ligand>
</feature>
<comment type="similarity">
    <text evidence="1">Belongs to the thiamine-monophosphate kinase family.</text>
</comment>
<dbReference type="PANTHER" id="PTHR30270:SF0">
    <property type="entry name" value="THIAMINE-MONOPHOSPHATE KINASE"/>
    <property type="match status" value="1"/>
</dbReference>
<dbReference type="InterPro" id="IPR010918">
    <property type="entry name" value="PurM-like_C_dom"/>
</dbReference>
<dbReference type="RefSeq" id="WP_090087610.1">
    <property type="nucleotide sequence ID" value="NZ_FOMR01000018.1"/>
</dbReference>
<dbReference type="UniPathway" id="UPA00060">
    <property type="reaction ID" value="UER00142"/>
</dbReference>
<keyword evidence="1" id="KW-0479">Metal-binding</keyword>
<dbReference type="Pfam" id="PF00586">
    <property type="entry name" value="AIRS"/>
    <property type="match status" value="1"/>
</dbReference>
<sequence length="324" mass="36257">MDEFEFIDAIKQNSYKQPSIIKGVGDDAAVFRQTTRDIVTAIDTFVEDVHFSRSTMHPSHIGYRALAANISDLSAMGAVPAFYLVSIVIPGSWSNEELTEVYQGMAELAADYRMDLIGGDTVSGNELTISITVVGYVNREKARYRSTAENNDIVFVTGTLGDSAAGFHILNNPGDYKDKMFYQRRHRTPDMRADFASKLERLSRVALNDISDGIASEAHEIAEASRVSLTIYEDKLPVSPNFYQFSTEQQHNWKLYGGEDFELVGTVAKNEWETLKAIAAETNTPITPIGYAKSDNDGKYRVWLRARDNRTQPLQKKGYTHRSG</sequence>
<keyword evidence="1" id="KW-0547">Nucleotide-binding</keyword>
<comment type="catalytic activity">
    <reaction evidence="1">
        <text>thiamine phosphate + ATP = thiamine diphosphate + ADP</text>
        <dbReference type="Rhea" id="RHEA:15913"/>
        <dbReference type="ChEBI" id="CHEBI:30616"/>
        <dbReference type="ChEBI" id="CHEBI:37575"/>
        <dbReference type="ChEBI" id="CHEBI:58937"/>
        <dbReference type="ChEBI" id="CHEBI:456216"/>
        <dbReference type="EC" id="2.7.4.16"/>
    </reaction>
</comment>
<dbReference type="OrthoDB" id="9802811at2"/>
<dbReference type="PANTHER" id="PTHR30270">
    <property type="entry name" value="THIAMINE-MONOPHOSPHATE KINASE"/>
    <property type="match status" value="1"/>
</dbReference>
<keyword evidence="1" id="KW-0784">Thiamine biosynthesis</keyword>
<feature type="binding site" evidence="1">
    <location>
        <position position="50"/>
    </location>
    <ligand>
        <name>substrate</name>
    </ligand>
</feature>
<proteinExistence type="inferred from homology"/>
<dbReference type="SUPFAM" id="SSF56042">
    <property type="entry name" value="PurM C-terminal domain-like"/>
    <property type="match status" value="1"/>
</dbReference>
<dbReference type="GO" id="GO:0000287">
    <property type="term" value="F:magnesium ion binding"/>
    <property type="evidence" value="ECO:0007669"/>
    <property type="project" value="UniProtKB-UniRule"/>
</dbReference>
<protein>
    <recommendedName>
        <fullName evidence="1">Thiamine-monophosphate kinase</fullName>
        <shortName evidence="1">TMP kinase</shortName>
        <shortName evidence="1">Thiamine-phosphate kinase</shortName>
        <ecNumber evidence="1">2.7.4.16</ecNumber>
    </recommendedName>
</protein>
<feature type="binding site" evidence="1">
    <location>
        <position position="212"/>
    </location>
    <ligand>
        <name>Mg(2+)</name>
        <dbReference type="ChEBI" id="CHEBI:18420"/>
        <label>5</label>
    </ligand>
</feature>
<keyword evidence="5" id="KW-1185">Reference proteome</keyword>
<dbReference type="STRING" id="640948.SAMN05216238_1185"/>
<dbReference type="EMBL" id="FOMR01000018">
    <property type="protein sequence ID" value="SFE47290.1"/>
    <property type="molecule type" value="Genomic_DNA"/>
</dbReference>
<keyword evidence="1" id="KW-0067">ATP-binding</keyword>
<dbReference type="NCBIfam" id="TIGR01379">
    <property type="entry name" value="thiL"/>
    <property type="match status" value="1"/>
</dbReference>
<feature type="binding site" evidence="1">
    <location>
        <position position="27"/>
    </location>
    <ligand>
        <name>Mg(2+)</name>
        <dbReference type="ChEBI" id="CHEBI:18420"/>
        <label>3</label>
    </ligand>
</feature>
<feature type="binding site" evidence="1">
    <location>
        <position position="43"/>
    </location>
    <ligand>
        <name>Mg(2+)</name>
        <dbReference type="ChEBI" id="CHEBI:18420"/>
        <label>1</label>
    </ligand>
</feature>
<feature type="binding site" evidence="1">
    <location>
        <position position="120"/>
    </location>
    <ligand>
        <name>Mg(2+)</name>
        <dbReference type="ChEBI" id="CHEBI:18420"/>
        <label>1</label>
    </ligand>
</feature>
<dbReference type="InterPro" id="IPR036921">
    <property type="entry name" value="PurM-like_N_sf"/>
</dbReference>
<name>A0A1I2AWL7_9BACI</name>
<dbReference type="GO" id="GO:0009228">
    <property type="term" value="P:thiamine biosynthetic process"/>
    <property type="evidence" value="ECO:0007669"/>
    <property type="project" value="UniProtKB-KW"/>
</dbReference>
<keyword evidence="1" id="KW-0460">Magnesium</keyword>
<keyword evidence="1 4" id="KW-0418">Kinase</keyword>
<comment type="miscellaneous">
    <text evidence="1">Reaction mechanism of ThiL seems to utilize a direct, inline transfer of the gamma-phosphate of ATP to TMP rather than a phosphorylated enzyme intermediate.</text>
</comment>
<dbReference type="InterPro" id="IPR036676">
    <property type="entry name" value="PurM-like_C_sf"/>
</dbReference>
<dbReference type="GO" id="GO:0009030">
    <property type="term" value="F:thiamine-phosphate kinase activity"/>
    <property type="evidence" value="ECO:0007669"/>
    <property type="project" value="UniProtKB-UniRule"/>
</dbReference>
<feature type="binding site" evidence="1">
    <location>
        <position position="145"/>
    </location>
    <ligand>
        <name>ATP</name>
        <dbReference type="ChEBI" id="CHEBI:30616"/>
    </ligand>
</feature>
<feature type="binding site" evidence="1">
    <location>
        <position position="319"/>
    </location>
    <ligand>
        <name>substrate</name>
    </ligand>
</feature>
<accession>A0A1I2AWL7</accession>
<feature type="binding site" evidence="1">
    <location>
        <position position="43"/>
    </location>
    <ligand>
        <name>Mg(2+)</name>
        <dbReference type="ChEBI" id="CHEBI:18420"/>
        <label>2</label>
    </ligand>
</feature>
<feature type="binding site" evidence="1">
    <location>
        <begin position="119"/>
        <end position="120"/>
    </location>
    <ligand>
        <name>ATP</name>
        <dbReference type="ChEBI" id="CHEBI:30616"/>
    </ligand>
</feature>
<feature type="binding site" evidence="1">
    <location>
        <position position="259"/>
    </location>
    <ligand>
        <name>substrate</name>
    </ligand>
</feature>
<feature type="binding site" evidence="1">
    <location>
        <position position="72"/>
    </location>
    <ligand>
        <name>Mg(2+)</name>
        <dbReference type="ChEBI" id="CHEBI:18420"/>
        <label>3</label>
    </ligand>
</feature>
<keyword evidence="1" id="KW-0808">Transferase</keyword>
<feature type="binding site" evidence="1">
    <location>
        <position position="72"/>
    </location>
    <ligand>
        <name>Mg(2+)</name>
        <dbReference type="ChEBI" id="CHEBI:18420"/>
        <label>4</label>
    </ligand>
</feature>
<feature type="binding site" evidence="1">
    <location>
        <position position="27"/>
    </location>
    <ligand>
        <name>Mg(2+)</name>
        <dbReference type="ChEBI" id="CHEBI:18420"/>
        <label>4</label>
    </ligand>
</feature>
<evidence type="ECO:0000313" key="5">
    <source>
        <dbReference type="Proteomes" id="UP000199474"/>
    </source>
</evidence>
<dbReference type="CDD" id="cd02194">
    <property type="entry name" value="ThiL"/>
    <property type="match status" value="1"/>
</dbReference>
<dbReference type="EC" id="2.7.4.16" evidence="1"/>
<feature type="domain" description="PurM-like N-terminal" evidence="2">
    <location>
        <begin position="25"/>
        <end position="137"/>
    </location>
</feature>
<comment type="function">
    <text evidence="1">Catalyzes the ATP-dependent phosphorylation of thiamine-monophosphate (TMP) to form thiamine-pyrophosphate (TPP), the active form of vitamin B1.</text>
</comment>
<dbReference type="Proteomes" id="UP000199474">
    <property type="component" value="Unassembled WGS sequence"/>
</dbReference>
<dbReference type="InterPro" id="IPR016188">
    <property type="entry name" value="PurM-like_N"/>
</dbReference>
<dbReference type="Pfam" id="PF02769">
    <property type="entry name" value="AIRS_C"/>
    <property type="match status" value="1"/>
</dbReference>